<dbReference type="InterPro" id="IPR036640">
    <property type="entry name" value="ABC1_TM_sf"/>
</dbReference>
<dbReference type="GeneID" id="78250817"/>
<dbReference type="SMART" id="SM00382">
    <property type="entry name" value="AAA"/>
    <property type="match status" value="1"/>
</dbReference>
<evidence type="ECO:0000256" key="9">
    <source>
        <dbReference type="ARBA" id="ARBA00022989"/>
    </source>
</evidence>
<dbReference type="InterPro" id="IPR039421">
    <property type="entry name" value="Type_1_exporter"/>
</dbReference>
<evidence type="ECO:0000256" key="4">
    <source>
        <dbReference type="ARBA" id="ARBA00022519"/>
    </source>
</evidence>
<evidence type="ECO:0000256" key="5">
    <source>
        <dbReference type="ARBA" id="ARBA00022692"/>
    </source>
</evidence>
<dbReference type="InterPro" id="IPR003593">
    <property type="entry name" value="AAA+_ATPase"/>
</dbReference>
<evidence type="ECO:0000313" key="15">
    <source>
        <dbReference type="EMBL" id="AGU15120.1"/>
    </source>
</evidence>
<dbReference type="InterPro" id="IPR027417">
    <property type="entry name" value="P-loop_NTPase"/>
</dbReference>
<dbReference type="PROSITE" id="PS50893">
    <property type="entry name" value="ABC_TRANSPORTER_2"/>
    <property type="match status" value="1"/>
</dbReference>
<feature type="transmembrane region" description="Helical" evidence="12">
    <location>
        <begin position="167"/>
        <end position="191"/>
    </location>
</feature>
<accession>U3GUG6</accession>
<keyword evidence="4" id="KW-0997">Cell inner membrane</keyword>
<dbReference type="eggNOG" id="COG1132">
    <property type="taxonomic scope" value="Bacteria"/>
</dbReference>
<evidence type="ECO:0000256" key="10">
    <source>
        <dbReference type="ARBA" id="ARBA00023136"/>
    </source>
</evidence>
<comment type="similarity">
    <text evidence="11">Belongs to the ABC transporter superfamily. Siderophore-Fe(3+) uptake transporter (SIUT) (TC 3.A.1.21) family.</text>
</comment>
<name>U3GUG6_9CORY</name>
<dbReference type="GO" id="GO:0140359">
    <property type="term" value="F:ABC-type transporter activity"/>
    <property type="evidence" value="ECO:0007669"/>
    <property type="project" value="InterPro"/>
</dbReference>
<dbReference type="PANTHER" id="PTHR24221">
    <property type="entry name" value="ATP-BINDING CASSETTE SUB-FAMILY B"/>
    <property type="match status" value="1"/>
</dbReference>
<feature type="transmembrane region" description="Helical" evidence="12">
    <location>
        <begin position="293"/>
        <end position="317"/>
    </location>
</feature>
<dbReference type="HOGENOM" id="CLU_000604_84_9_11"/>
<dbReference type="EMBL" id="CP006365">
    <property type="protein sequence ID" value="AGU15120.1"/>
    <property type="molecule type" value="Genomic_DNA"/>
</dbReference>
<comment type="subcellular location">
    <subcellularLocation>
        <location evidence="1">Cell inner membrane</location>
        <topology evidence="1">Multi-pass membrane protein</topology>
    </subcellularLocation>
</comment>
<dbReference type="STRING" id="1348662.CARG_04905"/>
<evidence type="ECO:0000256" key="1">
    <source>
        <dbReference type="ARBA" id="ARBA00004429"/>
    </source>
</evidence>
<organism evidence="15 16">
    <name type="scientific">Corynebacterium argentoratense DSM 44202</name>
    <dbReference type="NCBI Taxonomy" id="1348662"/>
    <lineage>
        <taxon>Bacteria</taxon>
        <taxon>Bacillati</taxon>
        <taxon>Actinomycetota</taxon>
        <taxon>Actinomycetes</taxon>
        <taxon>Mycobacteriales</taxon>
        <taxon>Corynebacteriaceae</taxon>
        <taxon>Corynebacterium</taxon>
    </lineage>
</organism>
<reference evidence="15 16" key="1">
    <citation type="journal article" date="2013" name="Genome Announc.">
        <title>Whole-Genome Sequence of the Clinical Strain Corynebacterium argentoratense DSM 44202, Isolated from a Human Throat Specimen.</title>
        <authorList>
            <person name="Bomholt C."/>
            <person name="Glaub A."/>
            <person name="Gravermann K."/>
            <person name="Albersmeier A."/>
            <person name="Brinkrolf K."/>
            <person name="Ruckert C."/>
            <person name="Tauch A."/>
        </authorList>
    </citation>
    <scope>NUCLEOTIDE SEQUENCE [LARGE SCALE GENOMIC DNA]</scope>
    <source>
        <strain evidence="15">DSM 44202</strain>
    </source>
</reference>
<evidence type="ECO:0000256" key="8">
    <source>
        <dbReference type="ARBA" id="ARBA00022967"/>
    </source>
</evidence>
<evidence type="ECO:0000313" key="16">
    <source>
        <dbReference type="Proteomes" id="UP000016943"/>
    </source>
</evidence>
<dbReference type="PATRIC" id="fig|1348662.3.peg.964"/>
<dbReference type="InterPro" id="IPR011527">
    <property type="entry name" value="ABC1_TM_dom"/>
</dbReference>
<dbReference type="InterPro" id="IPR003439">
    <property type="entry name" value="ABC_transporter-like_ATP-bd"/>
</dbReference>
<dbReference type="Pfam" id="PF00664">
    <property type="entry name" value="ABC_membrane"/>
    <property type="match status" value="1"/>
</dbReference>
<evidence type="ECO:0000256" key="12">
    <source>
        <dbReference type="SAM" id="Phobius"/>
    </source>
</evidence>
<keyword evidence="5 12" id="KW-0812">Transmembrane</keyword>
<keyword evidence="9 12" id="KW-1133">Transmembrane helix</keyword>
<evidence type="ECO:0000256" key="7">
    <source>
        <dbReference type="ARBA" id="ARBA00022840"/>
    </source>
</evidence>
<dbReference type="KEGG" id="caz:CARG_04905"/>
<evidence type="ECO:0008006" key="17">
    <source>
        <dbReference type="Google" id="ProtNLM"/>
    </source>
</evidence>
<keyword evidence="6" id="KW-0547">Nucleotide-binding</keyword>
<feature type="domain" description="ABC transporter" evidence="13">
    <location>
        <begin position="355"/>
        <end position="593"/>
    </location>
</feature>
<dbReference type="SUPFAM" id="SSF52540">
    <property type="entry name" value="P-loop containing nucleoside triphosphate hydrolases"/>
    <property type="match status" value="1"/>
</dbReference>
<gene>
    <name evidence="15" type="ORF">CARG_04905</name>
</gene>
<dbReference type="GO" id="GO:0016887">
    <property type="term" value="F:ATP hydrolysis activity"/>
    <property type="evidence" value="ECO:0007669"/>
    <property type="project" value="InterPro"/>
</dbReference>
<dbReference type="GO" id="GO:0005524">
    <property type="term" value="F:ATP binding"/>
    <property type="evidence" value="ECO:0007669"/>
    <property type="project" value="UniProtKB-KW"/>
</dbReference>
<dbReference type="Gene3D" id="3.40.50.300">
    <property type="entry name" value="P-loop containing nucleotide triphosphate hydrolases"/>
    <property type="match status" value="1"/>
</dbReference>
<dbReference type="GO" id="GO:0005886">
    <property type="term" value="C:plasma membrane"/>
    <property type="evidence" value="ECO:0007669"/>
    <property type="project" value="UniProtKB-SubCell"/>
</dbReference>
<evidence type="ECO:0000256" key="6">
    <source>
        <dbReference type="ARBA" id="ARBA00022741"/>
    </source>
</evidence>
<keyword evidence="7" id="KW-0067">ATP-binding</keyword>
<dbReference type="Pfam" id="PF00005">
    <property type="entry name" value="ABC_tran"/>
    <property type="match status" value="1"/>
</dbReference>
<feature type="transmembrane region" description="Helical" evidence="12">
    <location>
        <begin position="269"/>
        <end position="287"/>
    </location>
</feature>
<evidence type="ECO:0000259" key="13">
    <source>
        <dbReference type="PROSITE" id="PS50893"/>
    </source>
</evidence>
<sequence length="601" mass="63966">MSTQAATAEHRLADALAPASMRTSFSVVRQCPRWPHRGWWLGFWAVFCTKTVCIVGSSTLTGFTVTALATGDTARFWSLAAVMSLALVGEQAFNTVGEYLLSARSKLVGVDLRAAGVEATLRAPIPEVMELGTGNVLTRLTSDIDAFVRVVNSIGVRLLTSLLLVPFTAASMLALSPWFIVVFLIIGALLVPMVRVAARDIPVAANLLSSAEARRNQILLDTIRGLPTIKALRIGPWAIGRFRRQSWATVQAQADFIPQMIRLLRWGSIVYGVLALSTMAVAVVLVSQSTISAGAASAAMVLVLRLEMVVFNVLFFAGDIQRAATSLGRAVALALLGSDSRRLPDGPELVRPVPVRLDDVTFAYPGGAAILNNLSIALEPGTTTALVGASGAGKSTVAGLIAGLHYPTAGTIRIGNVVTRDVNNSWLARNVSLISQEVHLFSGSLRNDLKVAAPQASDEQLLDVLAEVGLSPRSESWVRWLPQGLDTAIGAGNDDLPPEIAQQIALARIIVRDAPVLIMDEATSEAGSQSGRALEQAAIRTAKGRTTLVVAHRLDQAMAADRVVVMDHGQIIEDGTHDDLVAAGGAYADLFRRWSGTKEEE</sequence>
<evidence type="ECO:0000256" key="3">
    <source>
        <dbReference type="ARBA" id="ARBA00022475"/>
    </source>
</evidence>
<dbReference type="Gene3D" id="1.20.1560.10">
    <property type="entry name" value="ABC transporter type 1, transmembrane domain"/>
    <property type="match status" value="1"/>
</dbReference>
<keyword evidence="16" id="KW-1185">Reference proteome</keyword>
<dbReference type="FunFam" id="3.40.50.300:FF:001001">
    <property type="entry name" value="Multidrug ABC transporter ATP-binding protein"/>
    <property type="match status" value="1"/>
</dbReference>
<dbReference type="Proteomes" id="UP000016943">
    <property type="component" value="Chromosome"/>
</dbReference>
<dbReference type="RefSeq" id="WP_020976272.1">
    <property type="nucleotide sequence ID" value="NC_022198.1"/>
</dbReference>
<keyword evidence="2" id="KW-0813">Transport</keyword>
<proteinExistence type="inferred from homology"/>
<evidence type="ECO:0000259" key="14">
    <source>
        <dbReference type="PROSITE" id="PS50929"/>
    </source>
</evidence>
<dbReference type="PROSITE" id="PS50929">
    <property type="entry name" value="ABC_TM1F"/>
    <property type="match status" value="1"/>
</dbReference>
<dbReference type="AlphaFoldDB" id="U3GUG6"/>
<protein>
    <recommendedName>
        <fullName evidence="17">ABC transporter ATP-binding protein</fullName>
    </recommendedName>
</protein>
<dbReference type="OrthoDB" id="9806127at2"/>
<feature type="transmembrane region" description="Helical" evidence="12">
    <location>
        <begin position="43"/>
        <end position="69"/>
    </location>
</feature>
<keyword evidence="8" id="KW-1278">Translocase</keyword>
<dbReference type="GO" id="GO:0034040">
    <property type="term" value="F:ATPase-coupled lipid transmembrane transporter activity"/>
    <property type="evidence" value="ECO:0007669"/>
    <property type="project" value="TreeGrafter"/>
</dbReference>
<evidence type="ECO:0000256" key="11">
    <source>
        <dbReference type="ARBA" id="ARBA00023455"/>
    </source>
</evidence>
<evidence type="ECO:0000256" key="2">
    <source>
        <dbReference type="ARBA" id="ARBA00022448"/>
    </source>
</evidence>
<keyword evidence="10 12" id="KW-0472">Membrane</keyword>
<dbReference type="PANTHER" id="PTHR24221:SF654">
    <property type="entry name" value="ATP-BINDING CASSETTE SUB-FAMILY B MEMBER 6"/>
    <property type="match status" value="1"/>
</dbReference>
<dbReference type="SUPFAM" id="SSF90123">
    <property type="entry name" value="ABC transporter transmembrane region"/>
    <property type="match status" value="1"/>
</dbReference>
<keyword evidence="3" id="KW-1003">Cell membrane</keyword>
<feature type="domain" description="ABC transmembrane type-1" evidence="14">
    <location>
        <begin position="51"/>
        <end position="322"/>
    </location>
</feature>